<evidence type="ECO:0008006" key="3">
    <source>
        <dbReference type="Google" id="ProtNLM"/>
    </source>
</evidence>
<evidence type="ECO:0000313" key="1">
    <source>
        <dbReference type="EMBL" id="SZX66300.1"/>
    </source>
</evidence>
<keyword evidence="2" id="KW-1185">Reference proteome</keyword>
<protein>
    <recommendedName>
        <fullName evidence="3">Plastid lipid-associated protein/fibrillin conserved domain-containing protein</fullName>
    </recommendedName>
</protein>
<accession>A0A383VN27</accession>
<dbReference type="EMBL" id="FNXT01000693">
    <property type="protein sequence ID" value="SZX66300.1"/>
    <property type="molecule type" value="Genomic_DNA"/>
</dbReference>
<dbReference type="Proteomes" id="UP000256970">
    <property type="component" value="Unassembled WGS sequence"/>
</dbReference>
<evidence type="ECO:0000313" key="2">
    <source>
        <dbReference type="Proteomes" id="UP000256970"/>
    </source>
</evidence>
<dbReference type="PANTHER" id="PTHR35690">
    <property type="entry name" value="OS01G0363500 PROTEIN"/>
    <property type="match status" value="1"/>
</dbReference>
<dbReference type="AlphaFoldDB" id="A0A383VN27"/>
<proteinExistence type="predicted"/>
<sequence length="242" mass="26272">MLAHTQHSTVCPARAPQQQCHRPFAASPRRARLQPVRAAAASVDTDSALSVIKSCVAKPGAVPAPVVLDAMLQLEAAKLPNEGWLELLQAPGTHWKLVFTADAKQVQAAKKKQPNKGGVYFPIAACQKFDAAQADFENGVFLGPIASLTFNGPYAMKGKQLTFDVVKMNIGLGPWRFSIPFKKDAKGIAEMDPQDAKKLPFFLYAYIDRDIVVARGRSGGLAVWQRASKDWEAKAGVLAVYK</sequence>
<organism evidence="1 2">
    <name type="scientific">Tetradesmus obliquus</name>
    <name type="common">Green alga</name>
    <name type="synonym">Acutodesmus obliquus</name>
    <dbReference type="NCBI Taxonomy" id="3088"/>
    <lineage>
        <taxon>Eukaryota</taxon>
        <taxon>Viridiplantae</taxon>
        <taxon>Chlorophyta</taxon>
        <taxon>core chlorophytes</taxon>
        <taxon>Chlorophyceae</taxon>
        <taxon>CS clade</taxon>
        <taxon>Sphaeropleales</taxon>
        <taxon>Scenedesmaceae</taxon>
        <taxon>Tetradesmus</taxon>
    </lineage>
</organism>
<dbReference type="PANTHER" id="PTHR35690:SF1">
    <property type="entry name" value="OS01G0363500 PROTEIN"/>
    <property type="match status" value="1"/>
</dbReference>
<name>A0A383VN27_TETOB</name>
<gene>
    <name evidence="1" type="ORF">BQ4739_LOCUS6730</name>
</gene>
<reference evidence="1 2" key="1">
    <citation type="submission" date="2016-10" db="EMBL/GenBank/DDBJ databases">
        <authorList>
            <person name="Cai Z."/>
        </authorList>
    </citation>
    <scope>NUCLEOTIDE SEQUENCE [LARGE SCALE GENOMIC DNA]</scope>
</reference>